<dbReference type="AlphaFoldDB" id="A0A0E9WHT2"/>
<proteinExistence type="predicted"/>
<evidence type="ECO:0000313" key="1">
    <source>
        <dbReference type="EMBL" id="JAH89907.1"/>
    </source>
</evidence>
<protein>
    <submittedName>
        <fullName evidence="1">Uncharacterized protein</fullName>
    </submittedName>
</protein>
<organism evidence="1">
    <name type="scientific">Anguilla anguilla</name>
    <name type="common">European freshwater eel</name>
    <name type="synonym">Muraena anguilla</name>
    <dbReference type="NCBI Taxonomy" id="7936"/>
    <lineage>
        <taxon>Eukaryota</taxon>
        <taxon>Metazoa</taxon>
        <taxon>Chordata</taxon>
        <taxon>Craniata</taxon>
        <taxon>Vertebrata</taxon>
        <taxon>Euteleostomi</taxon>
        <taxon>Actinopterygii</taxon>
        <taxon>Neopterygii</taxon>
        <taxon>Teleostei</taxon>
        <taxon>Anguilliformes</taxon>
        <taxon>Anguillidae</taxon>
        <taxon>Anguilla</taxon>
    </lineage>
</organism>
<accession>A0A0E9WHT2</accession>
<name>A0A0E9WHT2_ANGAN</name>
<reference evidence="1" key="1">
    <citation type="submission" date="2014-11" db="EMBL/GenBank/DDBJ databases">
        <authorList>
            <person name="Amaro Gonzalez C."/>
        </authorList>
    </citation>
    <scope>NUCLEOTIDE SEQUENCE</scope>
</reference>
<sequence length="54" mass="6031">MPRTSGQPVVPDPSDPLSDHWLLPGEEGGMRHFAHCCHADSFISTYHSTSPRVW</sequence>
<reference evidence="1" key="2">
    <citation type="journal article" date="2015" name="Fish Shellfish Immunol.">
        <title>Early steps in the European eel (Anguilla anguilla)-Vibrio vulnificus interaction in the gills: Role of the RtxA13 toxin.</title>
        <authorList>
            <person name="Callol A."/>
            <person name="Pajuelo D."/>
            <person name="Ebbesson L."/>
            <person name="Teles M."/>
            <person name="MacKenzie S."/>
            <person name="Amaro C."/>
        </authorList>
    </citation>
    <scope>NUCLEOTIDE SEQUENCE</scope>
</reference>
<dbReference type="EMBL" id="GBXM01018670">
    <property type="protein sequence ID" value="JAH89907.1"/>
    <property type="molecule type" value="Transcribed_RNA"/>
</dbReference>